<evidence type="ECO:0000313" key="7">
    <source>
        <dbReference type="Proteomes" id="UP001597453"/>
    </source>
</evidence>
<protein>
    <submittedName>
        <fullName evidence="6">Fe2+-enterobactin ABC transporter substrate-binding protein</fullName>
    </submittedName>
</protein>
<evidence type="ECO:0000256" key="4">
    <source>
        <dbReference type="ARBA" id="ARBA00022729"/>
    </source>
</evidence>
<proteinExistence type="inferred from homology"/>
<keyword evidence="4" id="KW-0732">Signal</keyword>
<dbReference type="Pfam" id="PF01497">
    <property type="entry name" value="Peripla_BP_2"/>
    <property type="match status" value="1"/>
</dbReference>
<sequence>MHDSLEQLVRSTTGTSDAKRGRWRATLIGVAVAALALTGCAGSNGSDVGEGTTSASTQAANESAVEFPYTFQNADGTTTEIPEQPQNIASTSVTVTGALLSFGAPVKASGAAANGKFFPQWADEAANAKVETLWSAGKVDLEAVIAADPDLIVVASTGADSAIDNLADFQDIAPTIVVDYGGESWQDLTLQLGEATGMTQEAQATIDQFNAHVAEVKKQIKIPEGETNIVSFKGPGENNQIGRVSGPHAELLTELGFTIEDPDPSWHNQDNLRNDFVWASYENLTELKADTTFILAQDNEGAQKFVKDPTLANLPSVKNGQVYGLGKNSFRIDYFSATEIVNGVLENFKA</sequence>
<reference evidence="7" key="1">
    <citation type="journal article" date="2019" name="Int. J. Syst. Evol. Microbiol.">
        <title>The Global Catalogue of Microorganisms (GCM) 10K type strain sequencing project: providing services to taxonomists for standard genome sequencing and annotation.</title>
        <authorList>
            <consortium name="The Broad Institute Genomics Platform"/>
            <consortium name="The Broad Institute Genome Sequencing Center for Infectious Disease"/>
            <person name="Wu L."/>
            <person name="Ma J."/>
        </authorList>
    </citation>
    <scope>NUCLEOTIDE SEQUENCE [LARGE SCALE GENOMIC DNA]</scope>
    <source>
        <strain evidence="7">TISTR 1511</strain>
    </source>
</reference>
<feature type="domain" description="Fe/B12 periplasmic-binding" evidence="5">
    <location>
        <begin position="87"/>
        <end position="350"/>
    </location>
</feature>
<evidence type="ECO:0000313" key="6">
    <source>
        <dbReference type="EMBL" id="MFD2674115.1"/>
    </source>
</evidence>
<evidence type="ECO:0000256" key="3">
    <source>
        <dbReference type="ARBA" id="ARBA00022448"/>
    </source>
</evidence>
<comment type="subcellular location">
    <subcellularLocation>
        <location evidence="1">Cell envelope</location>
    </subcellularLocation>
</comment>
<organism evidence="6 7">
    <name type="scientific">Gulosibacter bifidus</name>
    <dbReference type="NCBI Taxonomy" id="272239"/>
    <lineage>
        <taxon>Bacteria</taxon>
        <taxon>Bacillati</taxon>
        <taxon>Actinomycetota</taxon>
        <taxon>Actinomycetes</taxon>
        <taxon>Micrococcales</taxon>
        <taxon>Microbacteriaceae</taxon>
        <taxon>Gulosibacter</taxon>
    </lineage>
</organism>
<evidence type="ECO:0000256" key="2">
    <source>
        <dbReference type="ARBA" id="ARBA00008814"/>
    </source>
</evidence>
<dbReference type="SUPFAM" id="SSF53807">
    <property type="entry name" value="Helical backbone' metal receptor"/>
    <property type="match status" value="1"/>
</dbReference>
<dbReference type="RefSeq" id="WP_083524623.1">
    <property type="nucleotide sequence ID" value="NZ_JBHUNF010000001.1"/>
</dbReference>
<accession>A0ABW5RHI7</accession>
<dbReference type="InterPro" id="IPR002491">
    <property type="entry name" value="ABC_transptr_periplasmic_BD"/>
</dbReference>
<comment type="caution">
    <text evidence="6">The sequence shown here is derived from an EMBL/GenBank/DDBJ whole genome shotgun (WGS) entry which is preliminary data.</text>
</comment>
<evidence type="ECO:0000259" key="5">
    <source>
        <dbReference type="PROSITE" id="PS50983"/>
    </source>
</evidence>
<dbReference type="PANTHER" id="PTHR30532">
    <property type="entry name" value="IRON III DICITRATE-BINDING PERIPLASMIC PROTEIN"/>
    <property type="match status" value="1"/>
</dbReference>
<dbReference type="PANTHER" id="PTHR30532:SF24">
    <property type="entry name" value="FERRIC ENTEROBACTIN-BINDING PERIPLASMIC PROTEIN FEPB"/>
    <property type="match status" value="1"/>
</dbReference>
<dbReference type="NCBIfam" id="NF008200">
    <property type="entry name" value="PRK10957.1"/>
    <property type="match status" value="1"/>
</dbReference>
<gene>
    <name evidence="6" type="primary">fepB</name>
    <name evidence="6" type="ORF">ACFSUQ_02205</name>
</gene>
<dbReference type="Proteomes" id="UP001597453">
    <property type="component" value="Unassembled WGS sequence"/>
</dbReference>
<comment type="similarity">
    <text evidence="2">Belongs to the bacterial solute-binding protein 8 family.</text>
</comment>
<dbReference type="EMBL" id="JBHUNF010000001">
    <property type="protein sequence ID" value="MFD2674115.1"/>
    <property type="molecule type" value="Genomic_DNA"/>
</dbReference>
<dbReference type="InterPro" id="IPR051313">
    <property type="entry name" value="Bact_iron-sidero_bind"/>
</dbReference>
<keyword evidence="7" id="KW-1185">Reference proteome</keyword>
<dbReference type="PROSITE" id="PS50983">
    <property type="entry name" value="FE_B12_PBP"/>
    <property type="match status" value="1"/>
</dbReference>
<name>A0ABW5RHI7_9MICO</name>
<dbReference type="Gene3D" id="3.40.50.1980">
    <property type="entry name" value="Nitrogenase molybdenum iron protein domain"/>
    <property type="match status" value="2"/>
</dbReference>
<keyword evidence="3" id="KW-0813">Transport</keyword>
<evidence type="ECO:0000256" key="1">
    <source>
        <dbReference type="ARBA" id="ARBA00004196"/>
    </source>
</evidence>